<dbReference type="Proteomes" id="UP000663829">
    <property type="component" value="Unassembled WGS sequence"/>
</dbReference>
<sequence length="123" mass="13987">MFNTAIDHHRSDGLNITVFDKKWETKTTLTIIILVVIIPTAFALLLCILTYCIYRYNRRRNEATGLGMRTQFPAQHSSQFLIEDSPPAYDSISEIKKQLPTTNESESSAPPPPSYTELVWPSI</sequence>
<dbReference type="EMBL" id="CAJNOQ010002759">
    <property type="protein sequence ID" value="CAF0977003.1"/>
    <property type="molecule type" value="Genomic_DNA"/>
</dbReference>
<evidence type="ECO:0000313" key="5">
    <source>
        <dbReference type="Proteomes" id="UP000663829"/>
    </source>
</evidence>
<dbReference type="OrthoDB" id="10051599at2759"/>
<feature type="region of interest" description="Disordered" evidence="1">
    <location>
        <begin position="93"/>
        <end position="123"/>
    </location>
</feature>
<dbReference type="AlphaFoldDB" id="A0A814F1Z9"/>
<keyword evidence="5" id="KW-1185">Reference proteome</keyword>
<reference evidence="3" key="1">
    <citation type="submission" date="2021-02" db="EMBL/GenBank/DDBJ databases">
        <authorList>
            <person name="Nowell W R."/>
        </authorList>
    </citation>
    <scope>NUCLEOTIDE SEQUENCE</scope>
</reference>
<dbReference type="EMBL" id="CAJOBC010002759">
    <property type="protein sequence ID" value="CAF3749839.1"/>
    <property type="molecule type" value="Genomic_DNA"/>
</dbReference>
<organism evidence="3 5">
    <name type="scientific">Didymodactylos carnosus</name>
    <dbReference type="NCBI Taxonomy" id="1234261"/>
    <lineage>
        <taxon>Eukaryota</taxon>
        <taxon>Metazoa</taxon>
        <taxon>Spiralia</taxon>
        <taxon>Gnathifera</taxon>
        <taxon>Rotifera</taxon>
        <taxon>Eurotatoria</taxon>
        <taxon>Bdelloidea</taxon>
        <taxon>Philodinida</taxon>
        <taxon>Philodinidae</taxon>
        <taxon>Didymodactylos</taxon>
    </lineage>
</organism>
<keyword evidence="2" id="KW-1133">Transmembrane helix</keyword>
<proteinExistence type="predicted"/>
<gene>
    <name evidence="3" type="ORF">GPM918_LOCUS12545</name>
    <name evidence="4" type="ORF">SRO942_LOCUS12545</name>
</gene>
<feature type="transmembrane region" description="Helical" evidence="2">
    <location>
        <begin position="29"/>
        <end position="54"/>
    </location>
</feature>
<keyword evidence="2" id="KW-0472">Membrane</keyword>
<accession>A0A814F1Z9</accession>
<evidence type="ECO:0000256" key="2">
    <source>
        <dbReference type="SAM" id="Phobius"/>
    </source>
</evidence>
<evidence type="ECO:0000313" key="3">
    <source>
        <dbReference type="EMBL" id="CAF0977003.1"/>
    </source>
</evidence>
<comment type="caution">
    <text evidence="3">The sequence shown here is derived from an EMBL/GenBank/DDBJ whole genome shotgun (WGS) entry which is preliminary data.</text>
</comment>
<dbReference type="Proteomes" id="UP000681722">
    <property type="component" value="Unassembled WGS sequence"/>
</dbReference>
<name>A0A814F1Z9_9BILA</name>
<evidence type="ECO:0000256" key="1">
    <source>
        <dbReference type="SAM" id="MobiDB-lite"/>
    </source>
</evidence>
<protein>
    <submittedName>
        <fullName evidence="3">Uncharacterized protein</fullName>
    </submittedName>
</protein>
<keyword evidence="2" id="KW-0812">Transmembrane</keyword>
<evidence type="ECO:0000313" key="4">
    <source>
        <dbReference type="EMBL" id="CAF3749839.1"/>
    </source>
</evidence>